<feature type="compositionally biased region" description="Low complexity" evidence="4">
    <location>
        <begin position="149"/>
        <end position="159"/>
    </location>
</feature>
<feature type="DNA-binding region" description="HMG box" evidence="3">
    <location>
        <begin position="63"/>
        <end position="138"/>
    </location>
</feature>
<name>A0A0C2SSG4_AMAMK</name>
<accession>A0A0C2SSG4</accession>
<evidence type="ECO:0000256" key="2">
    <source>
        <dbReference type="ARBA" id="ARBA00023163"/>
    </source>
</evidence>
<dbReference type="SUPFAM" id="SSF47095">
    <property type="entry name" value="HMG-box"/>
    <property type="match status" value="1"/>
</dbReference>
<evidence type="ECO:0000256" key="1">
    <source>
        <dbReference type="ARBA" id="ARBA00023125"/>
    </source>
</evidence>
<dbReference type="STRING" id="946122.A0A0C2SSG4"/>
<organism evidence="6 7">
    <name type="scientific">Amanita muscaria (strain Koide BX008)</name>
    <dbReference type="NCBI Taxonomy" id="946122"/>
    <lineage>
        <taxon>Eukaryota</taxon>
        <taxon>Fungi</taxon>
        <taxon>Dikarya</taxon>
        <taxon>Basidiomycota</taxon>
        <taxon>Agaricomycotina</taxon>
        <taxon>Agaricomycetes</taxon>
        <taxon>Agaricomycetidae</taxon>
        <taxon>Agaricales</taxon>
        <taxon>Pluteineae</taxon>
        <taxon>Amanitaceae</taxon>
        <taxon>Amanita</taxon>
    </lineage>
</organism>
<dbReference type="PANTHER" id="PTHR10270">
    <property type="entry name" value="SOX TRANSCRIPTION FACTOR"/>
    <property type="match status" value="1"/>
</dbReference>
<feature type="domain" description="HMG box" evidence="5">
    <location>
        <begin position="63"/>
        <end position="138"/>
    </location>
</feature>
<evidence type="ECO:0000313" key="7">
    <source>
        <dbReference type="Proteomes" id="UP000054549"/>
    </source>
</evidence>
<dbReference type="PROSITE" id="PS50118">
    <property type="entry name" value="HMG_BOX_2"/>
    <property type="match status" value="1"/>
</dbReference>
<keyword evidence="7" id="KW-1185">Reference proteome</keyword>
<dbReference type="GO" id="GO:0000978">
    <property type="term" value="F:RNA polymerase II cis-regulatory region sequence-specific DNA binding"/>
    <property type="evidence" value="ECO:0007669"/>
    <property type="project" value="TreeGrafter"/>
</dbReference>
<keyword evidence="3" id="KW-0539">Nucleus</keyword>
<dbReference type="EMBL" id="KN818237">
    <property type="protein sequence ID" value="KIL66270.1"/>
    <property type="molecule type" value="Genomic_DNA"/>
</dbReference>
<dbReference type="CDD" id="cd01389">
    <property type="entry name" value="HMG-box_ROX1-like"/>
    <property type="match status" value="1"/>
</dbReference>
<protein>
    <recommendedName>
        <fullName evidence="5">HMG box domain-containing protein</fullName>
    </recommendedName>
</protein>
<dbReference type="PANTHER" id="PTHR10270:SF161">
    <property type="entry name" value="SEX-DETERMINING REGION Y PROTEIN"/>
    <property type="match status" value="1"/>
</dbReference>
<dbReference type="GO" id="GO:0001228">
    <property type="term" value="F:DNA-binding transcription activator activity, RNA polymerase II-specific"/>
    <property type="evidence" value="ECO:0007669"/>
    <property type="project" value="TreeGrafter"/>
</dbReference>
<sequence>MANLLLASDNPGYWEDNMSDNTLPQFSPSSSSTDSESFDVNDDICDLPHVKEEPVIGGDPSWVARPRNAFIIFRCEYARRHSKLGRGVKRGTGPTSEKSLSKRAGEAWHQLPREEKNRFKTLADQERSEHARLHPDYRFRPAKRILPQRIIRSRAASSSNPIKQPSEGGATVKPKSNREPPSPPASRCSADLSDPYPQATCDSLYPSHSLSGRQRSTEPCHPTSSFLNALSCEATKVRPLSPLTRTHS</sequence>
<evidence type="ECO:0000256" key="4">
    <source>
        <dbReference type="SAM" id="MobiDB-lite"/>
    </source>
</evidence>
<evidence type="ECO:0000259" key="5">
    <source>
        <dbReference type="PROSITE" id="PS50118"/>
    </source>
</evidence>
<dbReference type="GO" id="GO:0005634">
    <property type="term" value="C:nucleus"/>
    <property type="evidence" value="ECO:0007669"/>
    <property type="project" value="UniProtKB-UniRule"/>
</dbReference>
<dbReference type="Proteomes" id="UP000054549">
    <property type="component" value="Unassembled WGS sequence"/>
</dbReference>
<dbReference type="InterPro" id="IPR050140">
    <property type="entry name" value="SRY-related_HMG-box_TF-like"/>
</dbReference>
<dbReference type="Gene3D" id="1.10.30.10">
    <property type="entry name" value="High mobility group box domain"/>
    <property type="match status" value="1"/>
</dbReference>
<keyword evidence="1 3" id="KW-0238">DNA-binding</keyword>
<dbReference type="InParanoid" id="A0A0C2SSG4"/>
<gene>
    <name evidence="6" type="ORF">M378DRAFT_124313</name>
</gene>
<dbReference type="GO" id="GO:0000122">
    <property type="term" value="P:negative regulation of transcription by RNA polymerase II"/>
    <property type="evidence" value="ECO:0007669"/>
    <property type="project" value="TreeGrafter"/>
</dbReference>
<dbReference type="SMART" id="SM00398">
    <property type="entry name" value="HMG"/>
    <property type="match status" value="1"/>
</dbReference>
<dbReference type="InterPro" id="IPR036910">
    <property type="entry name" value="HMG_box_dom_sf"/>
</dbReference>
<dbReference type="InterPro" id="IPR009071">
    <property type="entry name" value="HMG_box_dom"/>
</dbReference>
<dbReference type="AlphaFoldDB" id="A0A0C2SSG4"/>
<dbReference type="HOGENOM" id="CLU_1119925_0_0_1"/>
<evidence type="ECO:0000256" key="3">
    <source>
        <dbReference type="PROSITE-ProRule" id="PRU00267"/>
    </source>
</evidence>
<dbReference type="OrthoDB" id="6247875at2759"/>
<feature type="compositionally biased region" description="Basic and acidic residues" evidence="4">
    <location>
        <begin position="99"/>
        <end position="139"/>
    </location>
</feature>
<dbReference type="GO" id="GO:0030154">
    <property type="term" value="P:cell differentiation"/>
    <property type="evidence" value="ECO:0007669"/>
    <property type="project" value="TreeGrafter"/>
</dbReference>
<feature type="region of interest" description="Disordered" evidence="4">
    <location>
        <begin position="16"/>
        <end position="39"/>
    </location>
</feature>
<dbReference type="Pfam" id="PF00505">
    <property type="entry name" value="HMG_box"/>
    <property type="match status" value="1"/>
</dbReference>
<evidence type="ECO:0000313" key="6">
    <source>
        <dbReference type="EMBL" id="KIL66270.1"/>
    </source>
</evidence>
<feature type="region of interest" description="Disordered" evidence="4">
    <location>
        <begin position="85"/>
        <end position="225"/>
    </location>
</feature>
<reference evidence="6 7" key="1">
    <citation type="submission" date="2014-04" db="EMBL/GenBank/DDBJ databases">
        <title>Evolutionary Origins and Diversification of the Mycorrhizal Mutualists.</title>
        <authorList>
            <consortium name="DOE Joint Genome Institute"/>
            <consortium name="Mycorrhizal Genomics Consortium"/>
            <person name="Kohler A."/>
            <person name="Kuo A."/>
            <person name="Nagy L.G."/>
            <person name="Floudas D."/>
            <person name="Copeland A."/>
            <person name="Barry K.W."/>
            <person name="Cichocki N."/>
            <person name="Veneault-Fourrey C."/>
            <person name="LaButti K."/>
            <person name="Lindquist E.A."/>
            <person name="Lipzen A."/>
            <person name="Lundell T."/>
            <person name="Morin E."/>
            <person name="Murat C."/>
            <person name="Riley R."/>
            <person name="Ohm R."/>
            <person name="Sun H."/>
            <person name="Tunlid A."/>
            <person name="Henrissat B."/>
            <person name="Grigoriev I.V."/>
            <person name="Hibbett D.S."/>
            <person name="Martin F."/>
        </authorList>
    </citation>
    <scope>NUCLEOTIDE SEQUENCE [LARGE SCALE GENOMIC DNA]</scope>
    <source>
        <strain evidence="6 7">Koide BX008</strain>
    </source>
</reference>
<proteinExistence type="predicted"/>
<keyword evidence="2" id="KW-0804">Transcription</keyword>